<protein>
    <submittedName>
        <fullName evidence="9">Peptide/nickel transport system permease protein</fullName>
    </submittedName>
</protein>
<comment type="subcellular location">
    <subcellularLocation>
        <location evidence="1 7">Cell membrane</location>
        <topology evidence="1 7">Multi-pass membrane protein</topology>
    </subcellularLocation>
</comment>
<feature type="transmembrane region" description="Helical" evidence="7">
    <location>
        <begin position="187"/>
        <end position="206"/>
    </location>
</feature>
<keyword evidence="10" id="KW-1185">Reference proteome</keyword>
<evidence type="ECO:0000259" key="8">
    <source>
        <dbReference type="PROSITE" id="PS50928"/>
    </source>
</evidence>
<feature type="transmembrane region" description="Helical" evidence="7">
    <location>
        <begin position="94"/>
        <end position="122"/>
    </location>
</feature>
<gene>
    <name evidence="9" type="ORF">J2S11_004197</name>
</gene>
<dbReference type="InterPro" id="IPR035906">
    <property type="entry name" value="MetI-like_sf"/>
</dbReference>
<evidence type="ECO:0000256" key="6">
    <source>
        <dbReference type="ARBA" id="ARBA00023136"/>
    </source>
</evidence>
<feature type="transmembrane region" description="Helical" evidence="7">
    <location>
        <begin position="287"/>
        <end position="310"/>
    </location>
</feature>
<dbReference type="PANTHER" id="PTHR43163:SF6">
    <property type="entry name" value="DIPEPTIDE TRANSPORT SYSTEM PERMEASE PROTEIN DPPB-RELATED"/>
    <property type="match status" value="1"/>
</dbReference>
<feature type="transmembrane region" description="Helical" evidence="7">
    <location>
        <begin position="134"/>
        <end position="152"/>
    </location>
</feature>
<keyword evidence="5 7" id="KW-1133">Transmembrane helix</keyword>
<dbReference type="PROSITE" id="PS50928">
    <property type="entry name" value="ABC_TM1"/>
    <property type="match status" value="1"/>
</dbReference>
<proteinExistence type="inferred from homology"/>
<dbReference type="EMBL" id="JAUSTY010000026">
    <property type="protein sequence ID" value="MDQ0168244.1"/>
    <property type="molecule type" value="Genomic_DNA"/>
</dbReference>
<evidence type="ECO:0000313" key="10">
    <source>
        <dbReference type="Proteomes" id="UP001235840"/>
    </source>
</evidence>
<keyword evidence="4 7" id="KW-0812">Transmembrane</keyword>
<dbReference type="Proteomes" id="UP001235840">
    <property type="component" value="Unassembled WGS sequence"/>
</dbReference>
<evidence type="ECO:0000256" key="1">
    <source>
        <dbReference type="ARBA" id="ARBA00004651"/>
    </source>
</evidence>
<feature type="transmembrane region" description="Helical" evidence="7">
    <location>
        <begin position="12"/>
        <end position="30"/>
    </location>
</feature>
<dbReference type="Pfam" id="PF00528">
    <property type="entry name" value="BPD_transp_1"/>
    <property type="match status" value="1"/>
</dbReference>
<dbReference type="RefSeq" id="WP_307397840.1">
    <property type="nucleotide sequence ID" value="NZ_BAAADK010000004.1"/>
</dbReference>
<dbReference type="SUPFAM" id="SSF161098">
    <property type="entry name" value="MetI-like"/>
    <property type="match status" value="1"/>
</dbReference>
<organism evidence="9 10">
    <name type="scientific">Caldalkalibacillus horti</name>
    <dbReference type="NCBI Taxonomy" id="77523"/>
    <lineage>
        <taxon>Bacteria</taxon>
        <taxon>Bacillati</taxon>
        <taxon>Bacillota</taxon>
        <taxon>Bacilli</taxon>
        <taxon>Bacillales</taxon>
        <taxon>Bacillaceae</taxon>
        <taxon>Caldalkalibacillus</taxon>
    </lineage>
</organism>
<evidence type="ECO:0000256" key="2">
    <source>
        <dbReference type="ARBA" id="ARBA00022448"/>
    </source>
</evidence>
<comment type="similarity">
    <text evidence="7">Belongs to the binding-protein-dependent transport system permease family.</text>
</comment>
<dbReference type="Pfam" id="PF19300">
    <property type="entry name" value="BPD_transp_1_N"/>
    <property type="match status" value="1"/>
</dbReference>
<accession>A0ABT9W5A4</accession>
<evidence type="ECO:0000313" key="9">
    <source>
        <dbReference type="EMBL" id="MDQ0168244.1"/>
    </source>
</evidence>
<evidence type="ECO:0000256" key="7">
    <source>
        <dbReference type="RuleBase" id="RU363032"/>
    </source>
</evidence>
<keyword evidence="6 7" id="KW-0472">Membrane</keyword>
<evidence type="ECO:0000256" key="5">
    <source>
        <dbReference type="ARBA" id="ARBA00022989"/>
    </source>
</evidence>
<dbReference type="CDD" id="cd06261">
    <property type="entry name" value="TM_PBP2"/>
    <property type="match status" value="1"/>
</dbReference>
<dbReference type="PANTHER" id="PTHR43163">
    <property type="entry name" value="DIPEPTIDE TRANSPORT SYSTEM PERMEASE PROTEIN DPPB-RELATED"/>
    <property type="match status" value="1"/>
</dbReference>
<feature type="domain" description="ABC transmembrane type-1" evidence="8">
    <location>
        <begin position="95"/>
        <end position="306"/>
    </location>
</feature>
<feature type="transmembrane region" description="Helical" evidence="7">
    <location>
        <begin position="242"/>
        <end position="267"/>
    </location>
</feature>
<sequence>MKQFIIRRLLQSIPTLIGASILIFLVFSLAPGDFISAQGNPDLTAERAAELRALYGFDKPLPERYVIWAGNVLQGELGHSLYYRAPVENVLKTFIWNSFLLAIAATAVQWMVASVVGVFVAIKQYTIYDNVVTLLVFIFMSLPSFFIGLYLLKVFAVDYRIFPLGGKITTGTDYTGLAYVWDVMKHMALPVFAMSIVSIGSLTRYFRTNMLEVIKQDYIRTARAKGLKERVVIFKHALRNALLPLITLFALELPTLFSGAVITERIFNWPGIGKIYIDSIHQRDYPLVLAFVMLLAVLTVVANILADVLYGVADPRIRHK</sequence>
<keyword evidence="3" id="KW-1003">Cell membrane</keyword>
<evidence type="ECO:0000256" key="4">
    <source>
        <dbReference type="ARBA" id="ARBA00022692"/>
    </source>
</evidence>
<dbReference type="InterPro" id="IPR045621">
    <property type="entry name" value="BPD_transp_1_N"/>
</dbReference>
<name>A0ABT9W5A4_9BACI</name>
<keyword evidence="2 7" id="KW-0813">Transport</keyword>
<evidence type="ECO:0000256" key="3">
    <source>
        <dbReference type="ARBA" id="ARBA00022475"/>
    </source>
</evidence>
<reference evidence="9 10" key="1">
    <citation type="submission" date="2023-07" db="EMBL/GenBank/DDBJ databases">
        <title>Genomic Encyclopedia of Type Strains, Phase IV (KMG-IV): sequencing the most valuable type-strain genomes for metagenomic binning, comparative biology and taxonomic classification.</title>
        <authorList>
            <person name="Goeker M."/>
        </authorList>
    </citation>
    <scope>NUCLEOTIDE SEQUENCE [LARGE SCALE GENOMIC DNA]</scope>
    <source>
        <strain evidence="9 10">DSM 12751</strain>
    </source>
</reference>
<dbReference type="InterPro" id="IPR000515">
    <property type="entry name" value="MetI-like"/>
</dbReference>
<dbReference type="Gene3D" id="1.10.3720.10">
    <property type="entry name" value="MetI-like"/>
    <property type="match status" value="1"/>
</dbReference>
<comment type="caution">
    <text evidence="9">The sequence shown here is derived from an EMBL/GenBank/DDBJ whole genome shotgun (WGS) entry which is preliminary data.</text>
</comment>